<name>A0AAV4FTN4_9GAST</name>
<dbReference type="EMBL" id="BMAT01004589">
    <property type="protein sequence ID" value="GFR76504.1"/>
    <property type="molecule type" value="Genomic_DNA"/>
</dbReference>
<evidence type="ECO:0000313" key="2">
    <source>
        <dbReference type="EMBL" id="GFR76504.1"/>
    </source>
</evidence>
<evidence type="ECO:0000313" key="3">
    <source>
        <dbReference type="Proteomes" id="UP000762676"/>
    </source>
</evidence>
<dbReference type="InterPro" id="IPR050951">
    <property type="entry name" value="Retrovirus_Pol_polyprotein"/>
</dbReference>
<dbReference type="PROSITE" id="PS50994">
    <property type="entry name" value="INTEGRASE"/>
    <property type="match status" value="1"/>
</dbReference>
<dbReference type="SUPFAM" id="SSF53098">
    <property type="entry name" value="Ribonuclease H-like"/>
    <property type="match status" value="1"/>
</dbReference>
<evidence type="ECO:0000259" key="1">
    <source>
        <dbReference type="PROSITE" id="PS50994"/>
    </source>
</evidence>
<dbReference type="Gene3D" id="3.30.420.10">
    <property type="entry name" value="Ribonuclease H-like superfamily/Ribonuclease H"/>
    <property type="match status" value="1"/>
</dbReference>
<organism evidence="2 3">
    <name type="scientific">Elysia marginata</name>
    <dbReference type="NCBI Taxonomy" id="1093978"/>
    <lineage>
        <taxon>Eukaryota</taxon>
        <taxon>Metazoa</taxon>
        <taxon>Spiralia</taxon>
        <taxon>Lophotrochozoa</taxon>
        <taxon>Mollusca</taxon>
        <taxon>Gastropoda</taxon>
        <taxon>Heterobranchia</taxon>
        <taxon>Euthyneura</taxon>
        <taxon>Panpulmonata</taxon>
        <taxon>Sacoglossa</taxon>
        <taxon>Placobranchoidea</taxon>
        <taxon>Plakobranchidae</taxon>
        <taxon>Elysia</taxon>
    </lineage>
</organism>
<dbReference type="Proteomes" id="UP000762676">
    <property type="component" value="Unassembled WGS sequence"/>
</dbReference>
<dbReference type="InterPro" id="IPR001584">
    <property type="entry name" value="Integrase_cat-core"/>
</dbReference>
<keyword evidence="3" id="KW-1185">Reference proteome</keyword>
<dbReference type="InterPro" id="IPR012337">
    <property type="entry name" value="RNaseH-like_sf"/>
</dbReference>
<reference evidence="2 3" key="1">
    <citation type="journal article" date="2021" name="Elife">
        <title>Chloroplast acquisition without the gene transfer in kleptoplastic sea slugs, Plakobranchus ocellatus.</title>
        <authorList>
            <person name="Maeda T."/>
            <person name="Takahashi S."/>
            <person name="Yoshida T."/>
            <person name="Shimamura S."/>
            <person name="Takaki Y."/>
            <person name="Nagai Y."/>
            <person name="Toyoda A."/>
            <person name="Suzuki Y."/>
            <person name="Arimoto A."/>
            <person name="Ishii H."/>
            <person name="Satoh N."/>
            <person name="Nishiyama T."/>
            <person name="Hasebe M."/>
            <person name="Maruyama T."/>
            <person name="Minagawa J."/>
            <person name="Obokata J."/>
            <person name="Shigenobu S."/>
        </authorList>
    </citation>
    <scope>NUCLEOTIDE SEQUENCE [LARGE SCALE GENOMIC DNA]</scope>
</reference>
<dbReference type="PANTHER" id="PTHR37984:SF15">
    <property type="entry name" value="INTEGRASE CATALYTIC DOMAIN-CONTAINING PROTEIN"/>
    <property type="match status" value="1"/>
</dbReference>
<comment type="caution">
    <text evidence="2">The sequence shown here is derived from an EMBL/GenBank/DDBJ whole genome shotgun (WGS) entry which is preliminary data.</text>
</comment>
<protein>
    <submittedName>
        <fullName evidence="2">Pol polyprotein</fullName>
    </submittedName>
</protein>
<dbReference type="GO" id="GO:0003676">
    <property type="term" value="F:nucleic acid binding"/>
    <property type="evidence" value="ECO:0007669"/>
    <property type="project" value="InterPro"/>
</dbReference>
<proteinExistence type="predicted"/>
<accession>A0AAV4FTN4</accession>
<dbReference type="GO" id="GO:0015074">
    <property type="term" value="P:DNA integration"/>
    <property type="evidence" value="ECO:0007669"/>
    <property type="project" value="InterPro"/>
</dbReference>
<feature type="domain" description="Integrase catalytic" evidence="1">
    <location>
        <begin position="1"/>
        <end position="75"/>
    </location>
</feature>
<dbReference type="AlphaFoldDB" id="A0AAV4FTN4"/>
<dbReference type="PANTHER" id="PTHR37984">
    <property type="entry name" value="PROTEIN CBG26694"/>
    <property type="match status" value="1"/>
</dbReference>
<sequence length="115" mass="13261">MTMIGIQRRLSTPYHAQSNGMVERFNGSLKRMLQKLCTDKPENWNEMLPAVLFAYREVPNATTGYPPLMLMYGRRVRGPADMIAEQCMGKRDTLIEATFVRDYARKITPGNYRVN</sequence>
<gene>
    <name evidence="2" type="ORF">ElyMa_002214500</name>
</gene>
<dbReference type="InterPro" id="IPR036397">
    <property type="entry name" value="RNaseH_sf"/>
</dbReference>